<dbReference type="Pfam" id="PF25019">
    <property type="entry name" value="LRR_R13L1-DRL21"/>
    <property type="match status" value="1"/>
</dbReference>
<dbReference type="InterPro" id="IPR056789">
    <property type="entry name" value="LRR_R13L1-DRL21"/>
</dbReference>
<dbReference type="Gene3D" id="3.40.50.300">
    <property type="entry name" value="P-loop containing nucleotide triphosphate hydrolases"/>
    <property type="match status" value="2"/>
</dbReference>
<dbReference type="SUPFAM" id="SSF52540">
    <property type="entry name" value="P-loop containing nucleoside triphosphate hydrolases"/>
    <property type="match status" value="1"/>
</dbReference>
<evidence type="ECO:0000256" key="1">
    <source>
        <dbReference type="ARBA" id="ARBA00022614"/>
    </source>
</evidence>
<keyword evidence="5" id="KW-0067">ATP-binding</keyword>
<proteinExistence type="predicted"/>
<evidence type="ECO:0000313" key="12">
    <source>
        <dbReference type="Proteomes" id="UP000008827"/>
    </source>
</evidence>
<dbReference type="Gramene" id="KRH29989">
    <property type="protein sequence ID" value="KRH29989"/>
    <property type="gene ID" value="GLYMA_11G151900"/>
</dbReference>
<evidence type="ECO:0000313" key="10">
    <source>
        <dbReference type="EMBL" id="KRH29989.1"/>
    </source>
</evidence>
<evidence type="ECO:0000259" key="9">
    <source>
        <dbReference type="Pfam" id="PF25019"/>
    </source>
</evidence>
<dbReference type="EMBL" id="CM000844">
    <property type="protein sequence ID" value="KRH29989.1"/>
    <property type="molecule type" value="Genomic_DNA"/>
</dbReference>
<evidence type="ECO:0000256" key="3">
    <source>
        <dbReference type="ARBA" id="ARBA00022741"/>
    </source>
</evidence>
<dbReference type="PANTHER" id="PTHR36766:SF40">
    <property type="entry name" value="DISEASE RESISTANCE PROTEIN RGA3"/>
    <property type="match status" value="1"/>
</dbReference>
<accession>A0A0R0HRH7</accession>
<keyword evidence="4" id="KW-0611">Plant defense</keyword>
<keyword evidence="2" id="KW-0677">Repeat</keyword>
<sequence length="700" mass="80047">MAAELVGGAFLSAFLQVTSKTTSMEGNSWMRCSKVLEDAEEKQYRSPNVMKWLDELKEAIYEAELLLGEVATEASRQNLEAEFQPATSKVRGFFMALINPFDKEIASRVKELLENINFLAEQMDVVGLRKGICAGIEVGNSPKDCQLHPWWMNPPYVVERVPVVSIVGMGGIGKTTLAQLVYNDQTVQDQFDLKAWVYVSQDFDVVALTIAILKQRLMGKKFLLVLDDVWNENYSSWEALQIPFIYGFSGSRILITTRNEKPLEKEDCWKLFATLAFHDKDACKYPNLVSVGSKIVDKCGGLPLAIRTLGNVLQAKFSQHEWVEFDKDQLIQLWMAEGLLNFWQINKSEEELGAEFFNDLVARSFFQQSRRHGSHFTMHDLLNDLAKSILGDFCLQIDRSFEKDITKTTCHISCSHKFNLDDTFLEHICNCLLTELVDDISNLNLLHYLDLSYTKIKRLPDSICMLHNLLTLLLIWCYHLTELPLDLHKLVNLRHLDVRMSGINKMPNHIGSLKHLQTLDRTLSIFKLENVTDPTNAMEANKKDKKHLEGLVLDWGDKFGRSNENEDKIVEGHVLESLHPNEVIGPEFCSNDSSHVSFRSLEILKFKEMSAWKEWCNFEGEAFYKALSWVEKKLVIYECQHLEDSVPKAASIHKLELRRCETIFLKDSPSSLKRASIQGTHLIESCLEQIMLNNAEIGNL</sequence>
<protein>
    <recommendedName>
        <fullName evidence="13">NB-ARC domain-containing protein</fullName>
    </recommendedName>
</protein>
<feature type="domain" description="Disease resistance N-terminal" evidence="7">
    <location>
        <begin position="33"/>
        <end position="83"/>
    </location>
</feature>
<evidence type="ECO:0008006" key="13">
    <source>
        <dbReference type="Google" id="ProtNLM"/>
    </source>
</evidence>
<dbReference type="PANTHER" id="PTHR36766">
    <property type="entry name" value="PLANT BROAD-SPECTRUM MILDEW RESISTANCE PROTEIN RPW8"/>
    <property type="match status" value="1"/>
</dbReference>
<dbReference type="GO" id="GO:0005524">
    <property type="term" value="F:ATP binding"/>
    <property type="evidence" value="ECO:0007669"/>
    <property type="project" value="UniProtKB-KW"/>
</dbReference>
<reference evidence="11" key="2">
    <citation type="submission" date="2018-02" db="UniProtKB">
        <authorList>
            <consortium name="EnsemblPlants"/>
        </authorList>
    </citation>
    <scope>IDENTIFICATION</scope>
    <source>
        <strain evidence="11">Williams 82</strain>
    </source>
</reference>
<feature type="domain" description="Disease resistance protein winged helix" evidence="8">
    <location>
        <begin position="323"/>
        <end position="386"/>
    </location>
</feature>
<dbReference type="Pfam" id="PF00931">
    <property type="entry name" value="NB-ARC"/>
    <property type="match status" value="1"/>
</dbReference>
<dbReference type="PRINTS" id="PR00364">
    <property type="entry name" value="DISEASERSIST"/>
</dbReference>
<feature type="domain" description="NB-ARC" evidence="6">
    <location>
        <begin position="162"/>
        <end position="214"/>
    </location>
</feature>
<dbReference type="Gene3D" id="1.10.8.430">
    <property type="entry name" value="Helical domain of apoptotic protease-activating factors"/>
    <property type="match status" value="1"/>
</dbReference>
<dbReference type="EnsemblPlants" id="KRH29989">
    <property type="protein sequence ID" value="KRH29989"/>
    <property type="gene ID" value="GLYMA_11G151900"/>
</dbReference>
<dbReference type="Gene3D" id="1.20.5.4130">
    <property type="match status" value="1"/>
</dbReference>
<keyword evidence="1" id="KW-0433">Leucine-rich repeat</keyword>
<feature type="domain" description="R13L1/DRL21-like LRR repeat region" evidence="9">
    <location>
        <begin position="510"/>
        <end position="615"/>
    </location>
</feature>
<dbReference type="GO" id="GO:0043531">
    <property type="term" value="F:ADP binding"/>
    <property type="evidence" value="ECO:0007669"/>
    <property type="project" value="InterPro"/>
</dbReference>
<reference evidence="10" key="3">
    <citation type="submission" date="2018-07" db="EMBL/GenBank/DDBJ databases">
        <title>WGS assembly of Glycine max.</title>
        <authorList>
            <person name="Schmutz J."/>
            <person name="Cannon S."/>
            <person name="Schlueter J."/>
            <person name="Ma J."/>
            <person name="Mitros T."/>
            <person name="Nelson W."/>
            <person name="Hyten D."/>
            <person name="Song Q."/>
            <person name="Thelen J."/>
            <person name="Cheng J."/>
            <person name="Xu D."/>
            <person name="Hellsten U."/>
            <person name="May G."/>
            <person name="Yu Y."/>
            <person name="Sakurai T."/>
            <person name="Umezawa T."/>
            <person name="Bhattacharyya M."/>
            <person name="Sandhu D."/>
            <person name="Valliyodan B."/>
            <person name="Lindquist E."/>
            <person name="Peto M."/>
            <person name="Grant D."/>
            <person name="Shu S."/>
            <person name="Goodstein D."/>
            <person name="Barry K."/>
            <person name="Futrell-Griggs M."/>
            <person name="Abernathy B."/>
            <person name="Du J."/>
            <person name="Tian Z."/>
            <person name="Zhu L."/>
            <person name="Gill N."/>
            <person name="Joshi T."/>
            <person name="Libault M."/>
            <person name="Sethuraman A."/>
            <person name="Zhang X."/>
            <person name="Shinozaki K."/>
            <person name="Nguyen H."/>
            <person name="Wing R."/>
            <person name="Cregan P."/>
            <person name="Specht J."/>
            <person name="Grimwood J."/>
            <person name="Rokhsar D."/>
            <person name="Stacey G."/>
            <person name="Shoemaker R."/>
            <person name="Jackson S."/>
        </authorList>
    </citation>
    <scope>NUCLEOTIDE SEQUENCE</scope>
    <source>
        <tissue evidence="10">Callus</tissue>
    </source>
</reference>
<dbReference type="InterPro" id="IPR042197">
    <property type="entry name" value="Apaf_helical"/>
</dbReference>
<evidence type="ECO:0000259" key="7">
    <source>
        <dbReference type="Pfam" id="PF18052"/>
    </source>
</evidence>
<evidence type="ECO:0000256" key="4">
    <source>
        <dbReference type="ARBA" id="ARBA00022821"/>
    </source>
</evidence>
<dbReference type="InterPro" id="IPR027417">
    <property type="entry name" value="P-loop_NTPase"/>
</dbReference>
<keyword evidence="12" id="KW-1185">Reference proteome</keyword>
<dbReference type="InterPro" id="IPR041118">
    <property type="entry name" value="Rx_N"/>
</dbReference>
<dbReference type="InterPro" id="IPR058922">
    <property type="entry name" value="WHD_DRP"/>
</dbReference>
<evidence type="ECO:0000313" key="11">
    <source>
        <dbReference type="EnsemblPlants" id="KRH29989"/>
    </source>
</evidence>
<gene>
    <name evidence="10" type="ORF">GLYMA_11G151900</name>
</gene>
<evidence type="ECO:0000259" key="6">
    <source>
        <dbReference type="Pfam" id="PF00931"/>
    </source>
</evidence>
<dbReference type="GO" id="GO:0098542">
    <property type="term" value="P:defense response to other organism"/>
    <property type="evidence" value="ECO:0000318"/>
    <property type="project" value="GO_Central"/>
</dbReference>
<dbReference type="InterPro" id="IPR002182">
    <property type="entry name" value="NB-ARC"/>
</dbReference>
<dbReference type="Pfam" id="PF18052">
    <property type="entry name" value="Rx_N"/>
    <property type="match status" value="1"/>
</dbReference>
<reference evidence="10 11" key="1">
    <citation type="journal article" date="2010" name="Nature">
        <title>Genome sequence of the palaeopolyploid soybean.</title>
        <authorList>
            <person name="Schmutz J."/>
            <person name="Cannon S.B."/>
            <person name="Schlueter J."/>
            <person name="Ma J."/>
            <person name="Mitros T."/>
            <person name="Nelson W."/>
            <person name="Hyten D.L."/>
            <person name="Song Q."/>
            <person name="Thelen J.J."/>
            <person name="Cheng J."/>
            <person name="Xu D."/>
            <person name="Hellsten U."/>
            <person name="May G.D."/>
            <person name="Yu Y."/>
            <person name="Sakurai T."/>
            <person name="Umezawa T."/>
            <person name="Bhattacharyya M.K."/>
            <person name="Sandhu D."/>
            <person name="Valliyodan B."/>
            <person name="Lindquist E."/>
            <person name="Peto M."/>
            <person name="Grant D."/>
            <person name="Shu S."/>
            <person name="Goodstein D."/>
            <person name="Barry K."/>
            <person name="Futrell-Griggs M."/>
            <person name="Abernathy B."/>
            <person name="Du J."/>
            <person name="Tian Z."/>
            <person name="Zhu L."/>
            <person name="Gill N."/>
            <person name="Joshi T."/>
            <person name="Libault M."/>
            <person name="Sethuraman A."/>
            <person name="Zhang X.-C."/>
            <person name="Shinozaki K."/>
            <person name="Nguyen H.T."/>
            <person name="Wing R.A."/>
            <person name="Cregan P."/>
            <person name="Specht J."/>
            <person name="Grimwood J."/>
            <person name="Rokhsar D."/>
            <person name="Stacey G."/>
            <person name="Shoemaker R.C."/>
            <person name="Jackson S.A."/>
        </authorList>
    </citation>
    <scope>NUCLEOTIDE SEQUENCE</scope>
    <source>
        <strain evidence="11">cv. Williams 82</strain>
        <tissue evidence="10">Callus</tissue>
    </source>
</reference>
<dbReference type="InterPro" id="IPR032675">
    <property type="entry name" value="LRR_dom_sf"/>
</dbReference>
<evidence type="ECO:0000256" key="2">
    <source>
        <dbReference type="ARBA" id="ARBA00022737"/>
    </source>
</evidence>
<dbReference type="AlphaFoldDB" id="A0A0R0HRH7"/>
<dbReference type="SUPFAM" id="SSF52058">
    <property type="entry name" value="L domain-like"/>
    <property type="match status" value="1"/>
</dbReference>
<organism evidence="10">
    <name type="scientific">Glycine max</name>
    <name type="common">Soybean</name>
    <name type="synonym">Glycine hispida</name>
    <dbReference type="NCBI Taxonomy" id="3847"/>
    <lineage>
        <taxon>Eukaryota</taxon>
        <taxon>Viridiplantae</taxon>
        <taxon>Streptophyta</taxon>
        <taxon>Embryophyta</taxon>
        <taxon>Tracheophyta</taxon>
        <taxon>Spermatophyta</taxon>
        <taxon>Magnoliopsida</taxon>
        <taxon>eudicotyledons</taxon>
        <taxon>Gunneridae</taxon>
        <taxon>Pentapetalae</taxon>
        <taxon>rosids</taxon>
        <taxon>fabids</taxon>
        <taxon>Fabales</taxon>
        <taxon>Fabaceae</taxon>
        <taxon>Papilionoideae</taxon>
        <taxon>50 kb inversion clade</taxon>
        <taxon>NPAAA clade</taxon>
        <taxon>indigoferoid/millettioid clade</taxon>
        <taxon>Phaseoleae</taxon>
        <taxon>Glycine</taxon>
        <taxon>Glycine subgen. Soja</taxon>
    </lineage>
</organism>
<dbReference type="InParanoid" id="A0A0R0HRH7"/>
<dbReference type="OMA" id="CHISCSH"/>
<keyword evidence="3" id="KW-0547">Nucleotide-binding</keyword>
<evidence type="ECO:0000256" key="5">
    <source>
        <dbReference type="ARBA" id="ARBA00022840"/>
    </source>
</evidence>
<evidence type="ECO:0000259" key="8">
    <source>
        <dbReference type="Pfam" id="PF23559"/>
    </source>
</evidence>
<dbReference type="Proteomes" id="UP000008827">
    <property type="component" value="Chromosome 11"/>
</dbReference>
<name>A0A0R0HRH7_SOYBN</name>
<dbReference type="Pfam" id="PF23559">
    <property type="entry name" value="WHD_DRP"/>
    <property type="match status" value="1"/>
</dbReference>
<dbReference type="Gene3D" id="3.80.10.10">
    <property type="entry name" value="Ribonuclease Inhibitor"/>
    <property type="match status" value="1"/>
</dbReference>
<dbReference type="SMR" id="A0A0R0HRH7"/>